<evidence type="ECO:0000256" key="7">
    <source>
        <dbReference type="HAMAP-Rule" id="MF_00520"/>
    </source>
</evidence>
<dbReference type="Pfam" id="PF00370">
    <property type="entry name" value="FGGY_N"/>
    <property type="match status" value="1"/>
</dbReference>
<accession>A0ABV6AU67</accession>
<sequence length="570" mass="60674">MAQLPLYTIGIDYGTESGRAAVIRTSDGLALAEAVTPYAHGVMDRHLPDGTLLGREWALQHPQDYLDVLQQAVPAAVAASGVSPDQIVGIGIDFTACTVLPTRHDGTPLCFLPEYENRPHAWVKLWKHHAAQPQADRINALAEQRNEPWLARYGGKISSEWLFAKALQVLEEDPEVYAHAARFIEAADWVVWQLTGVETRNACTAGYKAMVQGGEYPPTDYFAALHPAFAGVVDEKLGRELSPLGALAGRLNEQAAQWTGLLAGTAVAVANVDAHVTAPAAGVTGPGQLVAIMGTSTCHVLIGETLAEVPGMCGVVDGGIVPGQYGYEAGQSGVGDIFAWLVKHLVAPEYHQRAREAGISLHAVLEQDAAQQRPGEHGLIALDWWNGNRSVLVDANLSGVVVGLTLATRAPDLYRALIEATAYGTRVIVENFEANGVPVRELVIAGGLKKNRMLMQIYADVTNRPLSVLDVEQGPALGSAMHAAVAAGIYPGIQAAAEAMGQVQRGVYTPNPANVAVYDQLYAEYLTLHDYFGRGLNDVMKRLKRLAAAGVSPAAVPTDVPTAAPLEVAQ</sequence>
<evidence type="ECO:0000256" key="9">
    <source>
        <dbReference type="RuleBase" id="RU003455"/>
    </source>
</evidence>
<dbReference type="GO" id="GO:0008741">
    <property type="term" value="F:ribulokinase activity"/>
    <property type="evidence" value="ECO:0007669"/>
    <property type="project" value="UniProtKB-EC"/>
</dbReference>
<dbReference type="RefSeq" id="WP_380005606.1">
    <property type="nucleotide sequence ID" value="NZ_JBHLYR010000011.1"/>
</dbReference>
<dbReference type="InterPro" id="IPR018484">
    <property type="entry name" value="FGGY_N"/>
</dbReference>
<keyword evidence="3 7" id="KW-0418">Kinase</keyword>
<dbReference type="EMBL" id="JBHLYR010000011">
    <property type="protein sequence ID" value="MFB9991054.1"/>
    <property type="molecule type" value="Genomic_DNA"/>
</dbReference>
<dbReference type="InterPro" id="IPR005929">
    <property type="entry name" value="Ribulokinase"/>
</dbReference>
<comment type="catalytic activity">
    <reaction evidence="7">
        <text>D-ribulose + ATP = D-ribulose 5-phosphate + ADP + H(+)</text>
        <dbReference type="Rhea" id="RHEA:17601"/>
        <dbReference type="ChEBI" id="CHEBI:15378"/>
        <dbReference type="ChEBI" id="CHEBI:17173"/>
        <dbReference type="ChEBI" id="CHEBI:30616"/>
        <dbReference type="ChEBI" id="CHEBI:58121"/>
        <dbReference type="ChEBI" id="CHEBI:456216"/>
        <dbReference type="EC" id="2.7.1.16"/>
    </reaction>
</comment>
<dbReference type="InterPro" id="IPR000577">
    <property type="entry name" value="Carb_kinase_FGGY"/>
</dbReference>
<gene>
    <name evidence="7" type="primary">araB</name>
    <name evidence="12" type="ORF">ACFFLM_03530</name>
</gene>
<comment type="similarity">
    <text evidence="7 9">Belongs to the ribulokinase family.</text>
</comment>
<dbReference type="EC" id="2.7.1.16" evidence="7 8"/>
<organism evidence="12 13">
    <name type="scientific">Deinococcus oregonensis</name>
    <dbReference type="NCBI Taxonomy" id="1805970"/>
    <lineage>
        <taxon>Bacteria</taxon>
        <taxon>Thermotogati</taxon>
        <taxon>Deinococcota</taxon>
        <taxon>Deinococci</taxon>
        <taxon>Deinococcales</taxon>
        <taxon>Deinococcaceae</taxon>
        <taxon>Deinococcus</taxon>
    </lineage>
</organism>
<keyword evidence="2 7" id="KW-0547">Nucleotide-binding</keyword>
<keyword evidence="13" id="KW-1185">Reference proteome</keyword>
<dbReference type="Gene3D" id="3.30.420.40">
    <property type="match status" value="2"/>
</dbReference>
<dbReference type="InterPro" id="IPR043129">
    <property type="entry name" value="ATPase_NBD"/>
</dbReference>
<feature type="domain" description="Carbohydrate kinase FGGY N-terminal" evidence="10">
    <location>
        <begin position="7"/>
        <end position="277"/>
    </location>
</feature>
<dbReference type="PROSITE" id="PS00445">
    <property type="entry name" value="FGGY_KINASES_2"/>
    <property type="match status" value="1"/>
</dbReference>
<dbReference type="Pfam" id="PF02782">
    <property type="entry name" value="FGGY_C"/>
    <property type="match status" value="1"/>
</dbReference>
<dbReference type="PIRSF" id="PIRSF000538">
    <property type="entry name" value="GlpK"/>
    <property type="match status" value="1"/>
</dbReference>
<evidence type="ECO:0000256" key="1">
    <source>
        <dbReference type="ARBA" id="ARBA00022679"/>
    </source>
</evidence>
<dbReference type="InterPro" id="IPR018483">
    <property type="entry name" value="Carb_kinase_FGGY_CS"/>
</dbReference>
<evidence type="ECO:0000256" key="4">
    <source>
        <dbReference type="ARBA" id="ARBA00022840"/>
    </source>
</evidence>
<evidence type="ECO:0000313" key="13">
    <source>
        <dbReference type="Proteomes" id="UP001589733"/>
    </source>
</evidence>
<comment type="catalytic activity">
    <reaction evidence="7 9">
        <text>L-ribulose + ATP = L-ribulose 5-phosphate + ADP + H(+)</text>
        <dbReference type="Rhea" id="RHEA:22072"/>
        <dbReference type="ChEBI" id="CHEBI:15378"/>
        <dbReference type="ChEBI" id="CHEBI:16880"/>
        <dbReference type="ChEBI" id="CHEBI:30616"/>
        <dbReference type="ChEBI" id="CHEBI:58226"/>
        <dbReference type="ChEBI" id="CHEBI:456216"/>
        <dbReference type="EC" id="2.7.1.16"/>
    </reaction>
</comment>
<reference evidence="12 13" key="1">
    <citation type="submission" date="2024-09" db="EMBL/GenBank/DDBJ databases">
        <authorList>
            <person name="Sun Q."/>
            <person name="Mori K."/>
        </authorList>
    </citation>
    <scope>NUCLEOTIDE SEQUENCE [LARGE SCALE GENOMIC DNA]</scope>
    <source>
        <strain evidence="12 13">JCM 13503</strain>
    </source>
</reference>
<evidence type="ECO:0000256" key="2">
    <source>
        <dbReference type="ARBA" id="ARBA00022741"/>
    </source>
</evidence>
<protein>
    <recommendedName>
        <fullName evidence="7 8">Ribulokinase</fullName>
        <ecNumber evidence="7 8">2.7.1.16</ecNumber>
    </recommendedName>
</protein>
<evidence type="ECO:0000259" key="11">
    <source>
        <dbReference type="Pfam" id="PF02782"/>
    </source>
</evidence>
<dbReference type="InterPro" id="IPR018485">
    <property type="entry name" value="FGGY_C"/>
</dbReference>
<dbReference type="PANTHER" id="PTHR43435">
    <property type="entry name" value="RIBULOKINASE"/>
    <property type="match status" value="1"/>
</dbReference>
<dbReference type="CDD" id="cd07781">
    <property type="entry name" value="ASKHA_NBD_FGGY_L-RBK"/>
    <property type="match status" value="1"/>
</dbReference>
<keyword evidence="5 7" id="KW-0054">Arabinose catabolism</keyword>
<comment type="caution">
    <text evidence="12">The sequence shown here is derived from an EMBL/GenBank/DDBJ whole genome shotgun (WGS) entry which is preliminary data.</text>
</comment>
<feature type="domain" description="Carbohydrate kinase FGGY C-terminal" evidence="11">
    <location>
        <begin position="290"/>
        <end position="487"/>
    </location>
</feature>
<name>A0ABV6AU67_9DEIO</name>
<evidence type="ECO:0000256" key="8">
    <source>
        <dbReference type="NCBIfam" id="TIGR01234"/>
    </source>
</evidence>
<keyword evidence="6 7" id="KW-0119">Carbohydrate metabolism</keyword>
<dbReference type="Proteomes" id="UP001589733">
    <property type="component" value="Unassembled WGS sequence"/>
</dbReference>
<proteinExistence type="inferred from homology"/>
<dbReference type="PANTHER" id="PTHR43435:SF4">
    <property type="entry name" value="FGGY CARBOHYDRATE KINASE DOMAIN-CONTAINING PROTEIN"/>
    <property type="match status" value="1"/>
</dbReference>
<comment type="pathway">
    <text evidence="7 9">Carbohydrate degradation; L-arabinose degradation via L-ribulose; D-xylulose 5-phosphate from L-arabinose (bacterial route): step 2/3.</text>
</comment>
<evidence type="ECO:0000256" key="6">
    <source>
        <dbReference type="ARBA" id="ARBA00023277"/>
    </source>
</evidence>
<keyword evidence="1 7" id="KW-0808">Transferase</keyword>
<evidence type="ECO:0000313" key="12">
    <source>
        <dbReference type="EMBL" id="MFB9991054.1"/>
    </source>
</evidence>
<evidence type="ECO:0000259" key="10">
    <source>
        <dbReference type="Pfam" id="PF00370"/>
    </source>
</evidence>
<dbReference type="HAMAP" id="MF_00520">
    <property type="entry name" value="Ribulokinase"/>
    <property type="match status" value="1"/>
</dbReference>
<evidence type="ECO:0000256" key="5">
    <source>
        <dbReference type="ARBA" id="ARBA00022935"/>
    </source>
</evidence>
<dbReference type="NCBIfam" id="TIGR01234">
    <property type="entry name" value="L-ribulokinase"/>
    <property type="match status" value="1"/>
</dbReference>
<keyword evidence="4 7" id="KW-0067">ATP-binding</keyword>
<dbReference type="NCBIfam" id="NF003154">
    <property type="entry name" value="PRK04123.1"/>
    <property type="match status" value="1"/>
</dbReference>
<dbReference type="SUPFAM" id="SSF53067">
    <property type="entry name" value="Actin-like ATPase domain"/>
    <property type="match status" value="2"/>
</dbReference>
<evidence type="ECO:0000256" key="3">
    <source>
        <dbReference type="ARBA" id="ARBA00022777"/>
    </source>
</evidence>